<feature type="region of interest" description="Disordered" evidence="2">
    <location>
        <begin position="1"/>
        <end position="70"/>
    </location>
</feature>
<evidence type="ECO:0000259" key="4">
    <source>
        <dbReference type="Pfam" id="PF14159"/>
    </source>
</evidence>
<dbReference type="PANTHER" id="PTHR33222">
    <property type="match status" value="1"/>
</dbReference>
<keyword evidence="3" id="KW-0472">Membrane</keyword>
<feature type="compositionally biased region" description="Pro residues" evidence="2">
    <location>
        <begin position="42"/>
        <end position="60"/>
    </location>
</feature>
<reference evidence="5" key="1">
    <citation type="submission" date="2015-07" db="EMBL/GenBank/DDBJ databases">
        <title>Transcriptome Assembly of Anthurium amnicola.</title>
        <authorList>
            <person name="Suzuki J."/>
        </authorList>
    </citation>
    <scope>NUCLEOTIDE SEQUENCE</scope>
</reference>
<feature type="non-terminal residue" evidence="5">
    <location>
        <position position="1"/>
    </location>
</feature>
<evidence type="ECO:0000256" key="1">
    <source>
        <dbReference type="ARBA" id="ARBA00004141"/>
    </source>
</evidence>
<evidence type="ECO:0000256" key="3">
    <source>
        <dbReference type="SAM" id="Phobius"/>
    </source>
</evidence>
<dbReference type="InterPro" id="IPR033344">
    <property type="entry name" value="CURT1"/>
</dbReference>
<dbReference type="EMBL" id="GDJX01019065">
    <property type="protein sequence ID" value="JAT48871.1"/>
    <property type="molecule type" value="Transcribed_RNA"/>
</dbReference>
<feature type="transmembrane region" description="Helical" evidence="3">
    <location>
        <begin position="158"/>
        <end position="176"/>
    </location>
</feature>
<feature type="transmembrane region" description="Helical" evidence="3">
    <location>
        <begin position="130"/>
        <end position="152"/>
    </location>
</feature>
<dbReference type="AlphaFoldDB" id="A0A1D1Y2M1"/>
<dbReference type="GO" id="GO:0009535">
    <property type="term" value="C:chloroplast thylakoid membrane"/>
    <property type="evidence" value="ECO:0007669"/>
    <property type="project" value="TreeGrafter"/>
</dbReference>
<keyword evidence="3" id="KW-0812">Transmembrane</keyword>
<sequence length="203" mass="21709">EQSQRGRVESKPATPLSTMASASTWALSSPSPLVDGRAYSPRQPPPAPRCVSLPPAPPRAPRSRVHGTSASCHRAARNVVVMATGDSFATTTRTATEETVATTASGDDTSELPEIVKTIQQKWDKVEDKYAVASLVFAGIIALWASTGVISAIDRLPLVPGVLELVGIGYTGWFVYQNLIFKPDREALIEKLKSTYNNITGSS</sequence>
<proteinExistence type="predicted"/>
<gene>
    <name evidence="5" type="primary">TMP14_4</name>
    <name evidence="5" type="ORF">g.124606</name>
</gene>
<accession>A0A1D1Y2M1</accession>
<protein>
    <submittedName>
        <fullName evidence="5">Thylakoid membrane phosphoprotein, chloroplastic</fullName>
    </submittedName>
</protein>
<feature type="compositionally biased region" description="Polar residues" evidence="2">
    <location>
        <begin position="15"/>
        <end position="31"/>
    </location>
</feature>
<evidence type="ECO:0000256" key="2">
    <source>
        <dbReference type="SAM" id="MobiDB-lite"/>
    </source>
</evidence>
<dbReference type="Pfam" id="PF14159">
    <property type="entry name" value="CAAD"/>
    <property type="match status" value="1"/>
</dbReference>
<dbReference type="InterPro" id="IPR025564">
    <property type="entry name" value="CAAD_dom"/>
</dbReference>
<comment type="subcellular location">
    <subcellularLocation>
        <location evidence="1">Membrane</location>
        <topology evidence="1">Multi-pass membrane protein</topology>
    </subcellularLocation>
</comment>
<evidence type="ECO:0000313" key="5">
    <source>
        <dbReference type="EMBL" id="JAT48871.1"/>
    </source>
</evidence>
<keyword evidence="3" id="KW-1133">Transmembrane helix</keyword>
<feature type="compositionally biased region" description="Basic and acidic residues" evidence="2">
    <location>
        <begin position="1"/>
        <end position="10"/>
    </location>
</feature>
<feature type="domain" description="Cyanobacterial aminoacyl-tRNA synthetase CAAD" evidence="4">
    <location>
        <begin position="117"/>
        <end position="201"/>
    </location>
</feature>
<organism evidence="5">
    <name type="scientific">Anthurium amnicola</name>
    <dbReference type="NCBI Taxonomy" id="1678845"/>
    <lineage>
        <taxon>Eukaryota</taxon>
        <taxon>Viridiplantae</taxon>
        <taxon>Streptophyta</taxon>
        <taxon>Embryophyta</taxon>
        <taxon>Tracheophyta</taxon>
        <taxon>Spermatophyta</taxon>
        <taxon>Magnoliopsida</taxon>
        <taxon>Liliopsida</taxon>
        <taxon>Araceae</taxon>
        <taxon>Pothoideae</taxon>
        <taxon>Potheae</taxon>
        <taxon>Anthurium</taxon>
    </lineage>
</organism>
<name>A0A1D1Y2M1_9ARAE</name>
<dbReference type="PANTHER" id="PTHR33222:SF9">
    <property type="entry name" value="PROTEIN CURVATURE THYLAKOID 1B, CHLOROPLASTIC"/>
    <property type="match status" value="1"/>
</dbReference>